<protein>
    <submittedName>
        <fullName evidence="1">Uncharacterized protein</fullName>
    </submittedName>
</protein>
<gene>
    <name evidence="1" type="ORF">A0J61_05640</name>
</gene>
<accession>A0A1C7NBE1</accession>
<evidence type="ECO:0000313" key="2">
    <source>
        <dbReference type="Proteomes" id="UP000093000"/>
    </source>
</evidence>
<organism evidence="1 2">
    <name type="scientific">Choanephora cucurbitarum</name>
    <dbReference type="NCBI Taxonomy" id="101091"/>
    <lineage>
        <taxon>Eukaryota</taxon>
        <taxon>Fungi</taxon>
        <taxon>Fungi incertae sedis</taxon>
        <taxon>Mucoromycota</taxon>
        <taxon>Mucoromycotina</taxon>
        <taxon>Mucoromycetes</taxon>
        <taxon>Mucorales</taxon>
        <taxon>Mucorineae</taxon>
        <taxon>Choanephoraceae</taxon>
        <taxon>Choanephoroideae</taxon>
        <taxon>Choanephora</taxon>
    </lineage>
</organism>
<dbReference type="EMBL" id="LUGH01000310">
    <property type="protein sequence ID" value="OBZ86310.1"/>
    <property type="molecule type" value="Genomic_DNA"/>
</dbReference>
<dbReference type="InParanoid" id="A0A1C7NBE1"/>
<comment type="caution">
    <text evidence="1">The sequence shown here is derived from an EMBL/GenBank/DDBJ whole genome shotgun (WGS) entry which is preliminary data.</text>
</comment>
<reference evidence="1 2" key="1">
    <citation type="submission" date="2016-03" db="EMBL/GenBank/DDBJ databases">
        <title>Choanephora cucurbitarum.</title>
        <authorList>
            <person name="Min B."/>
            <person name="Park H."/>
            <person name="Park J.-H."/>
            <person name="Shin H.-D."/>
            <person name="Choi I.-G."/>
        </authorList>
    </citation>
    <scope>NUCLEOTIDE SEQUENCE [LARGE SCALE GENOMIC DNA]</scope>
    <source>
        <strain evidence="1 2">KUS-F28377</strain>
    </source>
</reference>
<proteinExistence type="predicted"/>
<sequence length="79" mass="9457">MTDSINYRHNRNVPYPSEGRREVMMRKDSSTSVLLTREQQLREDIARLRKEEQELCEKDNWVKQNIVVIREKIAAGAYY</sequence>
<dbReference type="AlphaFoldDB" id="A0A1C7NBE1"/>
<keyword evidence="2" id="KW-1185">Reference proteome</keyword>
<dbReference type="Proteomes" id="UP000093000">
    <property type="component" value="Unassembled WGS sequence"/>
</dbReference>
<evidence type="ECO:0000313" key="1">
    <source>
        <dbReference type="EMBL" id="OBZ86310.1"/>
    </source>
</evidence>
<dbReference type="OrthoDB" id="2249377at2759"/>
<name>A0A1C7NBE1_9FUNG</name>